<dbReference type="EMBL" id="JASCZI010241657">
    <property type="protein sequence ID" value="MED6203564.1"/>
    <property type="molecule type" value="Genomic_DNA"/>
</dbReference>
<comment type="caution">
    <text evidence="1">The sequence shown here is derived from an EMBL/GenBank/DDBJ whole genome shotgun (WGS) entry which is preliminary data.</text>
</comment>
<gene>
    <name evidence="1" type="ORF">PIB30_000650</name>
</gene>
<reference evidence="1 2" key="1">
    <citation type="journal article" date="2023" name="Plants (Basel)">
        <title>Bridging the Gap: Combining Genomics and Transcriptomics Approaches to Understand Stylosanthes scabra, an Orphan Legume from the Brazilian Caatinga.</title>
        <authorList>
            <person name="Ferreira-Neto J.R.C."/>
            <person name="da Silva M.D."/>
            <person name="Binneck E."/>
            <person name="de Melo N.F."/>
            <person name="da Silva R.H."/>
            <person name="de Melo A.L.T.M."/>
            <person name="Pandolfi V."/>
            <person name="Bustamante F.O."/>
            <person name="Brasileiro-Vidal A.C."/>
            <person name="Benko-Iseppon A.M."/>
        </authorList>
    </citation>
    <scope>NUCLEOTIDE SEQUENCE [LARGE SCALE GENOMIC DNA]</scope>
    <source>
        <tissue evidence="1">Leaves</tissue>
    </source>
</reference>
<accession>A0ABU6Y2M1</accession>
<evidence type="ECO:0000313" key="1">
    <source>
        <dbReference type="EMBL" id="MED6203564.1"/>
    </source>
</evidence>
<keyword evidence="2" id="KW-1185">Reference proteome</keyword>
<proteinExistence type="predicted"/>
<protein>
    <submittedName>
        <fullName evidence="1">Uncharacterized protein</fullName>
    </submittedName>
</protein>
<evidence type="ECO:0000313" key="2">
    <source>
        <dbReference type="Proteomes" id="UP001341840"/>
    </source>
</evidence>
<organism evidence="1 2">
    <name type="scientific">Stylosanthes scabra</name>
    <dbReference type="NCBI Taxonomy" id="79078"/>
    <lineage>
        <taxon>Eukaryota</taxon>
        <taxon>Viridiplantae</taxon>
        <taxon>Streptophyta</taxon>
        <taxon>Embryophyta</taxon>
        <taxon>Tracheophyta</taxon>
        <taxon>Spermatophyta</taxon>
        <taxon>Magnoliopsida</taxon>
        <taxon>eudicotyledons</taxon>
        <taxon>Gunneridae</taxon>
        <taxon>Pentapetalae</taxon>
        <taxon>rosids</taxon>
        <taxon>fabids</taxon>
        <taxon>Fabales</taxon>
        <taxon>Fabaceae</taxon>
        <taxon>Papilionoideae</taxon>
        <taxon>50 kb inversion clade</taxon>
        <taxon>dalbergioids sensu lato</taxon>
        <taxon>Dalbergieae</taxon>
        <taxon>Pterocarpus clade</taxon>
        <taxon>Stylosanthes</taxon>
    </lineage>
</organism>
<name>A0ABU6Y2M1_9FABA</name>
<dbReference type="Proteomes" id="UP001341840">
    <property type="component" value="Unassembled WGS sequence"/>
</dbReference>
<sequence length="135" mass="15366">MDEFAALVTEGLLPNRINHLSITVSQRHPPQNPMKLRYAPPSPHPMLPFPTTQPTATVPFTALIVPRVTVIPHSPRSHQHRPHLRHLRYHNVHQYILAIPNRINQSSHRAHLLSAPARVVVQILALQEHELGQHD</sequence>